<dbReference type="InterPro" id="IPR036397">
    <property type="entry name" value="RNaseH_sf"/>
</dbReference>
<evidence type="ECO:0000259" key="1">
    <source>
        <dbReference type="SMART" id="SM00479"/>
    </source>
</evidence>
<name>A0A0R2F4V4_9LACO</name>
<comment type="caution">
    <text evidence="2">The sequence shown here is derived from an EMBL/GenBank/DDBJ whole genome shotgun (WGS) entry which is preliminary data.</text>
</comment>
<dbReference type="PANTHER" id="PTHR30231:SF41">
    <property type="entry name" value="DNA POLYMERASE III SUBUNIT EPSILON"/>
    <property type="match status" value="1"/>
</dbReference>
<keyword evidence="3" id="KW-1185">Reference proteome</keyword>
<dbReference type="GO" id="GO:0045004">
    <property type="term" value="P:DNA replication proofreading"/>
    <property type="evidence" value="ECO:0007669"/>
    <property type="project" value="TreeGrafter"/>
</dbReference>
<dbReference type="RefSeq" id="WP_056989320.1">
    <property type="nucleotide sequence ID" value="NZ_AYZJ01000027.1"/>
</dbReference>
<organism evidence="2 3">
    <name type="scientific">Lacticaseibacillus camelliae DSM 22697 = JCM 13995</name>
    <dbReference type="NCBI Taxonomy" id="1423730"/>
    <lineage>
        <taxon>Bacteria</taxon>
        <taxon>Bacillati</taxon>
        <taxon>Bacillota</taxon>
        <taxon>Bacilli</taxon>
        <taxon>Lactobacillales</taxon>
        <taxon>Lactobacillaceae</taxon>
        <taxon>Lacticaseibacillus</taxon>
    </lineage>
</organism>
<evidence type="ECO:0000313" key="3">
    <source>
        <dbReference type="Proteomes" id="UP000050865"/>
    </source>
</evidence>
<gene>
    <name evidence="2" type="ORF">FC75_GL001423</name>
</gene>
<sequence>MDVEEVKQLVQKPLAEDLWPKQLTAAVRLLAAFAGGDPEQITSSLNEDGALVLSLQGLWPRAIAQGVPMPLVSQVIQPRGPKPGQAADRLLRGILNSYVLALRDLTQLPKTLYPRWRDIRQIQNQLLALQAILHQWRLDEDAPAVRATLYGPVAGGTLKAAQQAGVKVTQAKLAKPWLHGFLGTLPMPAIIVGVRSQGGRAGVGQQQEVLVRAQNLVHRQFPRTRSAALSPGEREVLYGKTAVTDFTAFDLEFSSGNAREGMFITEIGAVKVKANHIVDTFNVFVQVPARRHLNMYSQRVTGIHEDTLKQYGLPANEAIRQFVDFIGTDSLLGFSMHGGDLPVLRRQFNLYPQPYRLIDVALLAKQSGPMPGNPEVSLTTYRHYLGLSLLAHGALYDAVTTYALYAYLQDSARDPAALVAEFDQVFKATSLKPGVLGD</sequence>
<dbReference type="PANTHER" id="PTHR30231">
    <property type="entry name" value="DNA POLYMERASE III SUBUNIT EPSILON"/>
    <property type="match status" value="1"/>
</dbReference>
<reference evidence="2 3" key="1">
    <citation type="journal article" date="2015" name="Genome Announc.">
        <title>Expanding the biotechnology potential of lactobacilli through comparative genomics of 213 strains and associated genera.</title>
        <authorList>
            <person name="Sun Z."/>
            <person name="Harris H.M."/>
            <person name="McCann A."/>
            <person name="Guo C."/>
            <person name="Argimon S."/>
            <person name="Zhang W."/>
            <person name="Yang X."/>
            <person name="Jeffery I.B."/>
            <person name="Cooney J.C."/>
            <person name="Kagawa T.F."/>
            <person name="Liu W."/>
            <person name="Song Y."/>
            <person name="Salvetti E."/>
            <person name="Wrobel A."/>
            <person name="Rasinkangas P."/>
            <person name="Parkhill J."/>
            <person name="Rea M.C."/>
            <person name="O'Sullivan O."/>
            <person name="Ritari J."/>
            <person name="Douillard F.P."/>
            <person name="Paul Ross R."/>
            <person name="Yang R."/>
            <person name="Briner A.E."/>
            <person name="Felis G.E."/>
            <person name="de Vos W.M."/>
            <person name="Barrangou R."/>
            <person name="Klaenhammer T.R."/>
            <person name="Caufield P.W."/>
            <person name="Cui Y."/>
            <person name="Zhang H."/>
            <person name="O'Toole P.W."/>
        </authorList>
    </citation>
    <scope>NUCLEOTIDE SEQUENCE [LARGE SCALE GENOMIC DNA]</scope>
    <source>
        <strain evidence="2 3">DSM 22697</strain>
    </source>
</reference>
<dbReference type="GO" id="GO:0005829">
    <property type="term" value="C:cytosol"/>
    <property type="evidence" value="ECO:0007669"/>
    <property type="project" value="TreeGrafter"/>
</dbReference>
<dbReference type="GO" id="GO:0003676">
    <property type="term" value="F:nucleic acid binding"/>
    <property type="evidence" value="ECO:0007669"/>
    <property type="project" value="InterPro"/>
</dbReference>
<dbReference type="GO" id="GO:0008408">
    <property type="term" value="F:3'-5' exonuclease activity"/>
    <property type="evidence" value="ECO:0007669"/>
    <property type="project" value="TreeGrafter"/>
</dbReference>
<dbReference type="EMBL" id="AYZJ01000027">
    <property type="protein sequence ID" value="KRN23568.1"/>
    <property type="molecule type" value="Genomic_DNA"/>
</dbReference>
<dbReference type="SUPFAM" id="SSF53098">
    <property type="entry name" value="Ribonuclease H-like"/>
    <property type="match status" value="1"/>
</dbReference>
<dbReference type="Proteomes" id="UP000050865">
    <property type="component" value="Unassembled WGS sequence"/>
</dbReference>
<evidence type="ECO:0000313" key="2">
    <source>
        <dbReference type="EMBL" id="KRN23568.1"/>
    </source>
</evidence>
<dbReference type="CDD" id="cd06127">
    <property type="entry name" value="DEDDh"/>
    <property type="match status" value="1"/>
</dbReference>
<dbReference type="STRING" id="1423730.FC75_GL001423"/>
<feature type="domain" description="Exonuclease" evidence="1">
    <location>
        <begin position="245"/>
        <end position="414"/>
    </location>
</feature>
<dbReference type="InterPro" id="IPR013520">
    <property type="entry name" value="Ribonucl_H"/>
</dbReference>
<protein>
    <recommendedName>
        <fullName evidence="1">Exonuclease domain-containing protein</fullName>
    </recommendedName>
</protein>
<accession>A0A0R2F4V4</accession>
<proteinExistence type="predicted"/>
<dbReference type="SMART" id="SM00479">
    <property type="entry name" value="EXOIII"/>
    <property type="match status" value="1"/>
</dbReference>
<dbReference type="PATRIC" id="fig|1423730.4.peg.1495"/>
<dbReference type="Pfam" id="PF00929">
    <property type="entry name" value="RNase_T"/>
    <property type="match status" value="1"/>
</dbReference>
<dbReference type="InterPro" id="IPR012337">
    <property type="entry name" value="RNaseH-like_sf"/>
</dbReference>
<dbReference type="AlphaFoldDB" id="A0A0R2F4V4"/>
<dbReference type="Gene3D" id="3.30.420.10">
    <property type="entry name" value="Ribonuclease H-like superfamily/Ribonuclease H"/>
    <property type="match status" value="1"/>
</dbReference>